<feature type="compositionally biased region" description="Polar residues" evidence="1">
    <location>
        <begin position="363"/>
        <end position="376"/>
    </location>
</feature>
<evidence type="ECO:0008006" key="4">
    <source>
        <dbReference type="Google" id="ProtNLM"/>
    </source>
</evidence>
<sequence length="519" mass="58263">MNGYNWQNGRSHSNSNSNSPTPLSFQNIQHLYPEHFKNNSVDQLHPRNYQPMNIHSDNNSYADVAALKYTDESIPLSLTAQELTLQESKTYMRWYSDILARTNSRTVSMKDVFNFLNNFKIPQEVKDKINKIFFKILSSINIGEFFALLRLISHALQGQEPVRNLIKIQAPVPTPPSILSKKRQKDDDDDDEEDREDDDNSNNNSNGNNGNSLDRNQQPLDIDSFTQFLLTGERPSVNKRSKKLKSVKFSDQIDVHDASLISPSESPLPMDNQTLDYSLPMDQLLSRMKKPDEEEKEVLKDMESQMNHFQHLNTVDTMSVGGTPYLQPNMTGPAQMTRMFSPSPEPLRPNVTGPADMARMFSPPSQYGQYQEPNLTNDNNNYNNNDNGAPPKISLSAFSSQMTGSTLENTIQNSGHSSLAPIPPPSRLRSSSSPLPNKPVPPPPPPSRRNRVASSSQPQQPQQQQYPVSSDNSVPPPLPPKIAVNDIYSTNNDSTANILDDLKALQEEVDKIRDLTGGF</sequence>
<dbReference type="AlphaFoldDB" id="M3J0L5"/>
<keyword evidence="3" id="KW-1185">Reference proteome</keyword>
<feature type="compositionally biased region" description="Low complexity" evidence="1">
    <location>
        <begin position="452"/>
        <end position="470"/>
    </location>
</feature>
<name>M3J0L5_CANMX</name>
<feature type="region of interest" description="Disordered" evidence="1">
    <location>
        <begin position="332"/>
        <end position="485"/>
    </location>
</feature>
<dbReference type="Gene3D" id="1.10.238.10">
    <property type="entry name" value="EF-hand"/>
    <property type="match status" value="1"/>
</dbReference>
<dbReference type="OrthoDB" id="2553626at2759"/>
<organism evidence="2 3">
    <name type="scientific">Candida maltosa (strain Xu316)</name>
    <name type="common">Yeast</name>
    <dbReference type="NCBI Taxonomy" id="1245528"/>
    <lineage>
        <taxon>Eukaryota</taxon>
        <taxon>Fungi</taxon>
        <taxon>Dikarya</taxon>
        <taxon>Ascomycota</taxon>
        <taxon>Saccharomycotina</taxon>
        <taxon>Pichiomycetes</taxon>
        <taxon>Debaryomycetaceae</taxon>
        <taxon>Candida/Lodderomyces clade</taxon>
        <taxon>Candida</taxon>
    </lineage>
</organism>
<feature type="region of interest" description="Disordered" evidence="1">
    <location>
        <begin position="1"/>
        <end position="24"/>
    </location>
</feature>
<dbReference type="STRING" id="1245528.M3J0L5"/>
<dbReference type="OMA" id="QINHFQN"/>
<accession>M3J0L5</accession>
<feature type="compositionally biased region" description="Low complexity" evidence="1">
    <location>
        <begin position="377"/>
        <end position="387"/>
    </location>
</feature>
<reference evidence="2 3" key="1">
    <citation type="submission" date="2013-02" db="EMBL/GenBank/DDBJ databases">
        <title>Genome sequence of Candida maltosa Xu316, a potential industrial strain for xylitol and ethanol production.</title>
        <authorList>
            <person name="Yu J."/>
            <person name="Wang Q."/>
            <person name="Geng X."/>
            <person name="Bao W."/>
            <person name="He P."/>
            <person name="Cai J."/>
        </authorList>
    </citation>
    <scope>NUCLEOTIDE SEQUENCE [LARGE SCALE GENOMIC DNA]</scope>
    <source>
        <strain evidence="3">Xu316</strain>
    </source>
</reference>
<feature type="compositionally biased region" description="Pro residues" evidence="1">
    <location>
        <begin position="436"/>
        <end position="447"/>
    </location>
</feature>
<feature type="compositionally biased region" description="Low complexity" evidence="1">
    <location>
        <begin position="201"/>
        <end position="216"/>
    </location>
</feature>
<proteinExistence type="predicted"/>
<dbReference type="HOGENOM" id="CLU_485707_0_0_1"/>
<feature type="compositionally biased region" description="Polar residues" evidence="1">
    <location>
        <begin position="1"/>
        <end position="10"/>
    </location>
</feature>
<comment type="caution">
    <text evidence="2">The sequence shown here is derived from an EMBL/GenBank/DDBJ whole genome shotgun (WGS) entry which is preliminary data.</text>
</comment>
<evidence type="ECO:0000313" key="3">
    <source>
        <dbReference type="Proteomes" id="UP000011777"/>
    </source>
</evidence>
<dbReference type="eggNOG" id="ENOG502QQ7A">
    <property type="taxonomic scope" value="Eukaryota"/>
</dbReference>
<dbReference type="Proteomes" id="UP000011777">
    <property type="component" value="Unassembled WGS sequence"/>
</dbReference>
<dbReference type="EMBL" id="AOGT01002503">
    <property type="protein sequence ID" value="EMG45398.1"/>
    <property type="molecule type" value="Genomic_DNA"/>
</dbReference>
<feature type="compositionally biased region" description="Acidic residues" evidence="1">
    <location>
        <begin position="187"/>
        <end position="200"/>
    </location>
</feature>
<protein>
    <recommendedName>
        <fullName evidence="4">Protein SCD5</fullName>
    </recommendedName>
</protein>
<gene>
    <name evidence="2" type="ORF">G210_4422</name>
</gene>
<feature type="compositionally biased region" description="Polar residues" evidence="1">
    <location>
        <begin position="396"/>
        <end position="416"/>
    </location>
</feature>
<evidence type="ECO:0000256" key="1">
    <source>
        <dbReference type="SAM" id="MobiDB-lite"/>
    </source>
</evidence>
<evidence type="ECO:0000313" key="2">
    <source>
        <dbReference type="EMBL" id="EMG45398.1"/>
    </source>
</evidence>
<feature type="region of interest" description="Disordered" evidence="1">
    <location>
        <begin position="173"/>
        <end position="218"/>
    </location>
</feature>